<protein>
    <submittedName>
        <fullName evidence="1">Uncharacterized protein</fullName>
    </submittedName>
</protein>
<accession>M8BQQ7</accession>
<name>M8BQQ7_AEGTA</name>
<dbReference type="InterPro" id="IPR009003">
    <property type="entry name" value="Peptidase_S1_PA"/>
</dbReference>
<dbReference type="PANTHER" id="PTHR36141:SF5">
    <property type="entry name" value="PEPTIDASE S1 DOMAIN-CONTAINING PROTEIN"/>
    <property type="match status" value="1"/>
</dbReference>
<dbReference type="Pfam" id="PF13365">
    <property type="entry name" value="Trypsin_2"/>
    <property type="match status" value="1"/>
</dbReference>
<dbReference type="SUPFAM" id="SSF50494">
    <property type="entry name" value="Trypsin-like serine proteases"/>
    <property type="match status" value="1"/>
</dbReference>
<dbReference type="Gene3D" id="2.40.10.120">
    <property type="match status" value="1"/>
</dbReference>
<sequence>MAKSVWSLVDEELVEHMIACNHTDAKLWLMELQDSMGQEIFVKLIVTLCSIWWVRRKVVHEEQYSFVYPSKRKSSRGPFPRAPPIKRIQILEAGPSPICIEAQKEAYRGHSQPRTMAEDDVDWTQIFDRVKGSIFSIRFVPKQDNLEQLQVLADGVKTVKDEELRRNKLRKGHASTGFVYYSRPTGLLIMTSAHGLNHLFDASRPLTLETLGMMDITVLCDHQEEVIQEARLVNAVRKYATARAEGVNSNKDTIVLSVDSINLKNYSDDGVCVQAHPPIDISPNTPIVGRQCMMVSWPSNMPRMVSMGEIVSSRGIGMQNPFGYNMTVLEVDMRTEESSSGAPLFNSNGEVIGILQGSLSRTRSIFVTGSHLHGWVQPADDA</sequence>
<dbReference type="ExpressionAtlas" id="M8BQQ7">
    <property type="expression patterns" value="baseline"/>
</dbReference>
<proteinExistence type="predicted"/>
<dbReference type="EnsemblPlants" id="EMT27330">
    <property type="protein sequence ID" value="EMT27330"/>
    <property type="gene ID" value="F775_06763"/>
</dbReference>
<organism evidence="1">
    <name type="scientific">Aegilops tauschii</name>
    <name type="common">Tausch's goatgrass</name>
    <name type="synonym">Aegilops squarrosa</name>
    <dbReference type="NCBI Taxonomy" id="37682"/>
    <lineage>
        <taxon>Eukaryota</taxon>
        <taxon>Viridiplantae</taxon>
        <taxon>Streptophyta</taxon>
        <taxon>Embryophyta</taxon>
        <taxon>Tracheophyta</taxon>
        <taxon>Spermatophyta</taxon>
        <taxon>Magnoliopsida</taxon>
        <taxon>Liliopsida</taxon>
        <taxon>Poales</taxon>
        <taxon>Poaceae</taxon>
        <taxon>BOP clade</taxon>
        <taxon>Pooideae</taxon>
        <taxon>Triticodae</taxon>
        <taxon>Triticeae</taxon>
        <taxon>Triticinae</taxon>
        <taxon>Aegilops</taxon>
    </lineage>
</organism>
<dbReference type="PANTHER" id="PTHR36141">
    <property type="entry name" value="OS08G0148500 PROTEIN"/>
    <property type="match status" value="1"/>
</dbReference>
<reference evidence="1" key="1">
    <citation type="submission" date="2015-06" db="UniProtKB">
        <authorList>
            <consortium name="EnsemblPlants"/>
        </authorList>
    </citation>
    <scope>IDENTIFICATION</scope>
</reference>
<evidence type="ECO:0000313" key="1">
    <source>
        <dbReference type="EnsemblPlants" id="EMT27330"/>
    </source>
</evidence>
<dbReference type="AlphaFoldDB" id="M8BQQ7"/>